<dbReference type="GO" id="GO:0016020">
    <property type="term" value="C:membrane"/>
    <property type="evidence" value="ECO:0007669"/>
    <property type="project" value="UniProtKB-SubCell"/>
</dbReference>
<dbReference type="SUPFAM" id="SSF144091">
    <property type="entry name" value="Rhomboid-like"/>
    <property type="match status" value="1"/>
</dbReference>
<feature type="transmembrane region" description="Helical" evidence="5">
    <location>
        <begin position="97"/>
        <end position="119"/>
    </location>
</feature>
<dbReference type="EMBL" id="JAAKDE010000004">
    <property type="protein sequence ID" value="MBA2132373.1"/>
    <property type="molecule type" value="Genomic_DNA"/>
</dbReference>
<comment type="subcellular location">
    <subcellularLocation>
        <location evidence="1">Membrane</location>
        <topology evidence="1">Multi-pass membrane protein</topology>
    </subcellularLocation>
</comment>
<sequence>MNQYVRNFRRFLYREYIPLTKGIIVLSLVLFLGHHLLSLFRINLFSLFRFQTLRWWWRPWTLLTYPLVNWGLGDLFALLWLWFIGGSLERTWGGQTYGLFLGLATGVTSLALAFVSWVFGRNIPVTGLWLPLTGLTWVWAKLYPDRELLFWGLIPIQAQWLAWIHAGLIFFNYLGYNLLFALAAVSSIAVAYLFTGHGPFARGFRYWAWTHNYPGKGWAEKLKNQWRRRRFKVIK</sequence>
<evidence type="ECO:0000256" key="2">
    <source>
        <dbReference type="ARBA" id="ARBA00022692"/>
    </source>
</evidence>
<name>A0A8J6HZ83_9FIRM</name>
<keyword evidence="7" id="KW-1185">Reference proteome</keyword>
<evidence type="ECO:0000313" key="6">
    <source>
        <dbReference type="EMBL" id="MBA2132373.1"/>
    </source>
</evidence>
<accession>A0A8J6HZ83</accession>
<keyword evidence="3 5" id="KW-1133">Transmembrane helix</keyword>
<protein>
    <recommendedName>
        <fullName evidence="8">Rhomboid family protein</fullName>
    </recommendedName>
</protein>
<feature type="transmembrane region" description="Helical" evidence="5">
    <location>
        <begin position="149"/>
        <end position="170"/>
    </location>
</feature>
<dbReference type="Proteomes" id="UP000657177">
    <property type="component" value="Unassembled WGS sequence"/>
</dbReference>
<evidence type="ECO:0000256" key="5">
    <source>
        <dbReference type="SAM" id="Phobius"/>
    </source>
</evidence>
<dbReference type="InterPro" id="IPR035952">
    <property type="entry name" value="Rhomboid-like_sf"/>
</dbReference>
<reference evidence="6" key="1">
    <citation type="submission" date="2020-06" db="EMBL/GenBank/DDBJ databases">
        <title>Novel chitinolytic bacterium.</title>
        <authorList>
            <person name="Ungkulpasvich U."/>
            <person name="Kosugi A."/>
            <person name="Uke A."/>
        </authorList>
    </citation>
    <scope>NUCLEOTIDE SEQUENCE</scope>
    <source>
        <strain evidence="6">UUS1-1</strain>
    </source>
</reference>
<proteinExistence type="predicted"/>
<feature type="transmembrane region" description="Helical" evidence="5">
    <location>
        <begin position="176"/>
        <end position="195"/>
    </location>
</feature>
<keyword evidence="2 5" id="KW-0812">Transmembrane</keyword>
<evidence type="ECO:0008006" key="8">
    <source>
        <dbReference type="Google" id="ProtNLM"/>
    </source>
</evidence>
<gene>
    <name evidence="6" type="ORF">G5B42_02260</name>
</gene>
<evidence type="ECO:0000256" key="1">
    <source>
        <dbReference type="ARBA" id="ARBA00004141"/>
    </source>
</evidence>
<keyword evidence="4 5" id="KW-0472">Membrane</keyword>
<feature type="transmembrane region" description="Helical" evidence="5">
    <location>
        <begin position="21"/>
        <end position="42"/>
    </location>
</feature>
<dbReference type="RefSeq" id="WP_181338829.1">
    <property type="nucleotide sequence ID" value="NZ_JAAKDE010000004.1"/>
</dbReference>
<evidence type="ECO:0000256" key="3">
    <source>
        <dbReference type="ARBA" id="ARBA00022989"/>
    </source>
</evidence>
<evidence type="ECO:0000313" key="7">
    <source>
        <dbReference type="Proteomes" id="UP000657177"/>
    </source>
</evidence>
<feature type="transmembrane region" description="Helical" evidence="5">
    <location>
        <begin position="62"/>
        <end position="85"/>
    </location>
</feature>
<dbReference type="AlphaFoldDB" id="A0A8J6HZ83"/>
<feature type="transmembrane region" description="Helical" evidence="5">
    <location>
        <begin position="125"/>
        <end position="142"/>
    </location>
</feature>
<organism evidence="6 7">
    <name type="scientific">Capillibacterium thermochitinicola</name>
    <dbReference type="NCBI Taxonomy" id="2699427"/>
    <lineage>
        <taxon>Bacteria</taxon>
        <taxon>Bacillati</taxon>
        <taxon>Bacillota</taxon>
        <taxon>Capillibacterium</taxon>
    </lineage>
</organism>
<dbReference type="Gene3D" id="1.20.1540.10">
    <property type="entry name" value="Rhomboid-like"/>
    <property type="match status" value="1"/>
</dbReference>
<comment type="caution">
    <text evidence="6">The sequence shown here is derived from an EMBL/GenBank/DDBJ whole genome shotgun (WGS) entry which is preliminary data.</text>
</comment>
<evidence type="ECO:0000256" key="4">
    <source>
        <dbReference type="ARBA" id="ARBA00023136"/>
    </source>
</evidence>